<dbReference type="InterPro" id="IPR000361">
    <property type="entry name" value="ATAP_core_dom"/>
</dbReference>
<dbReference type="EMBL" id="LKCN02000004">
    <property type="protein sequence ID" value="RCI14178.1"/>
    <property type="molecule type" value="Genomic_DNA"/>
</dbReference>
<evidence type="ECO:0000256" key="10">
    <source>
        <dbReference type="ARBA" id="ARBA00022741"/>
    </source>
</evidence>
<reference evidence="23 24" key="1">
    <citation type="journal article" date="2015" name="BMC Genomics">
        <title>Insights from the genome of Ophiocordyceps polyrhachis-furcata to pathogenicity and host specificity in insect fungi.</title>
        <authorList>
            <person name="Wichadakul D."/>
            <person name="Kobmoo N."/>
            <person name="Ingsriswang S."/>
            <person name="Tangphatsornruang S."/>
            <person name="Chantasingh D."/>
            <person name="Luangsa-ard J.J."/>
            <person name="Eurwilaichitr L."/>
        </authorList>
    </citation>
    <scope>NUCLEOTIDE SEQUENCE [LARGE SCALE GENOMIC DNA]</scope>
    <source>
        <strain evidence="23 24">BCC 54312</strain>
    </source>
</reference>
<dbReference type="Gene3D" id="3.30.1490.20">
    <property type="entry name" value="ATP-grasp fold, A domain"/>
    <property type="match status" value="1"/>
</dbReference>
<dbReference type="PROSITE" id="PS01217">
    <property type="entry name" value="SUCCINYL_COA_LIG_3"/>
    <property type="match status" value="1"/>
</dbReference>
<dbReference type="FunFam" id="2.60.300.12:FF:000001">
    <property type="entry name" value="Iron-binding protein IscA"/>
    <property type="match status" value="1"/>
</dbReference>
<dbReference type="InterPro" id="IPR011761">
    <property type="entry name" value="ATP-grasp"/>
</dbReference>
<dbReference type="GO" id="GO:0042709">
    <property type="term" value="C:succinate-CoA ligase complex"/>
    <property type="evidence" value="ECO:0007669"/>
    <property type="project" value="TreeGrafter"/>
</dbReference>
<dbReference type="SUPFAM" id="SSF46767">
    <property type="entry name" value="Methylated DNA-protein cysteine methyltransferase, C-terminal domain"/>
    <property type="match status" value="1"/>
</dbReference>
<evidence type="ECO:0000256" key="20">
    <source>
        <dbReference type="RuleBase" id="RU361258"/>
    </source>
</evidence>
<evidence type="ECO:0000256" key="19">
    <source>
        <dbReference type="HAMAP-Rule" id="MF_03219"/>
    </source>
</evidence>
<dbReference type="GO" id="GO:0005739">
    <property type="term" value="C:mitochondrion"/>
    <property type="evidence" value="ECO:0007669"/>
    <property type="project" value="UniProtKB-SubCell"/>
</dbReference>
<dbReference type="NCBIfam" id="TIGR01016">
    <property type="entry name" value="sucCoAbeta"/>
    <property type="match status" value="1"/>
</dbReference>
<dbReference type="InterPro" id="IPR005809">
    <property type="entry name" value="Succ_CoA_ligase-like_bsu"/>
</dbReference>
<comment type="cofactor">
    <cofactor evidence="19">
        <name>Mg(2+)</name>
        <dbReference type="ChEBI" id="CHEBI:18420"/>
    </cofactor>
    <text evidence="19">Binds 1 Mg(2+) ion per subunit.</text>
</comment>
<dbReference type="InterPro" id="IPR013650">
    <property type="entry name" value="ATP-grasp_succ-CoA_synth-type"/>
</dbReference>
<feature type="domain" description="ATP-grasp" evidence="22">
    <location>
        <begin position="628"/>
        <end position="855"/>
    </location>
</feature>
<dbReference type="InterPro" id="IPR014048">
    <property type="entry name" value="MethylDNA_cys_MeTrfase_DNA-bd"/>
</dbReference>
<dbReference type="SUPFAM" id="SSF56059">
    <property type="entry name" value="Glutathione synthetase ATP-binding domain-like"/>
    <property type="match status" value="1"/>
</dbReference>
<dbReference type="SUPFAM" id="SSF52210">
    <property type="entry name" value="Succinyl-CoA synthetase domains"/>
    <property type="match status" value="1"/>
</dbReference>
<dbReference type="FunFam" id="3.30.470.20:FF:000002">
    <property type="entry name" value="Succinate--CoA ligase [ADP-forming] subunit beta"/>
    <property type="match status" value="1"/>
</dbReference>
<comment type="catalytic activity">
    <reaction evidence="16">
        <text>a 6-O-methyl-2'-deoxyguanosine in DNA + L-cysteinyl-[protein] = S-methyl-L-cysteinyl-[protein] + a 2'-deoxyguanosine in DNA</text>
        <dbReference type="Rhea" id="RHEA:24000"/>
        <dbReference type="Rhea" id="RHEA-COMP:10131"/>
        <dbReference type="Rhea" id="RHEA-COMP:10132"/>
        <dbReference type="Rhea" id="RHEA-COMP:11367"/>
        <dbReference type="Rhea" id="RHEA-COMP:11368"/>
        <dbReference type="ChEBI" id="CHEBI:29950"/>
        <dbReference type="ChEBI" id="CHEBI:82612"/>
        <dbReference type="ChEBI" id="CHEBI:85445"/>
        <dbReference type="ChEBI" id="CHEBI:85448"/>
        <dbReference type="EC" id="2.1.1.63"/>
    </reaction>
</comment>
<dbReference type="InterPro" id="IPR016102">
    <property type="entry name" value="Succinyl-CoA_synth-like"/>
</dbReference>
<keyword evidence="13 19" id="KW-0460">Magnesium</keyword>
<evidence type="ECO:0000256" key="1">
    <source>
        <dbReference type="ARBA" id="ARBA00001286"/>
    </source>
</evidence>
<dbReference type="Pfam" id="PF01521">
    <property type="entry name" value="Fe-S_biosyn"/>
    <property type="match status" value="1"/>
</dbReference>
<evidence type="ECO:0000256" key="14">
    <source>
        <dbReference type="ARBA" id="ARBA00022946"/>
    </source>
</evidence>
<feature type="binding site" evidence="19">
    <location>
        <position position="839"/>
    </location>
    <ligand>
        <name>Mg(2+)</name>
        <dbReference type="ChEBI" id="CHEBI:18420"/>
    </ligand>
</feature>
<accession>A0A367LIC2</accession>
<dbReference type="InterPro" id="IPR016092">
    <property type="entry name" value="ATAP"/>
</dbReference>
<evidence type="ECO:0000256" key="3">
    <source>
        <dbReference type="ARBA" id="ARBA00006718"/>
    </source>
</evidence>
<feature type="binding site" evidence="19">
    <location>
        <position position="733"/>
    </location>
    <ligand>
        <name>ATP</name>
        <dbReference type="ChEBI" id="CHEBI:30616"/>
    </ligand>
</feature>
<keyword evidence="10 19" id="KW-0547">Nucleotide-binding</keyword>
<dbReference type="GO" id="GO:0006104">
    <property type="term" value="P:succinyl-CoA metabolic process"/>
    <property type="evidence" value="ECO:0007669"/>
    <property type="project" value="TreeGrafter"/>
</dbReference>
<dbReference type="Pfam" id="PF08442">
    <property type="entry name" value="ATP-grasp_2"/>
    <property type="match status" value="1"/>
</dbReference>
<dbReference type="InterPro" id="IPR013815">
    <property type="entry name" value="ATP_grasp_subdomain_1"/>
</dbReference>
<dbReference type="UniPathway" id="UPA00223">
    <property type="reaction ID" value="UER00999"/>
</dbReference>
<evidence type="ECO:0000256" key="6">
    <source>
        <dbReference type="ARBA" id="ARBA00022598"/>
    </source>
</evidence>
<protein>
    <recommendedName>
        <fullName evidence="19">Succinate--CoA ligase [ADP-forming] subunit beta, mitochondrial</fullName>
        <ecNumber evidence="19">6.2.1.5</ecNumber>
    </recommendedName>
    <alternativeName>
        <fullName evidence="19">Succinyl-CoA synthetase beta chain</fullName>
        <shortName evidence="19">SCS-beta</shortName>
    </alternativeName>
</protein>
<comment type="similarity">
    <text evidence="4">Belongs to the MGMT family.</text>
</comment>
<dbReference type="HAMAP" id="MF_00558">
    <property type="entry name" value="Succ_CoA_beta"/>
    <property type="match status" value="1"/>
</dbReference>
<dbReference type="GO" id="GO:0000287">
    <property type="term" value="F:magnesium ion binding"/>
    <property type="evidence" value="ECO:0007669"/>
    <property type="project" value="UniProtKB-UniRule"/>
</dbReference>
<keyword evidence="6 19" id="KW-0436">Ligase</keyword>
<comment type="subcellular location">
    <subcellularLocation>
        <location evidence="19">Mitochondrion</location>
    </subcellularLocation>
</comment>
<evidence type="ECO:0000313" key="24">
    <source>
        <dbReference type="Proteomes" id="UP000253664"/>
    </source>
</evidence>
<evidence type="ECO:0000256" key="8">
    <source>
        <dbReference type="ARBA" id="ARBA00022679"/>
    </source>
</evidence>
<dbReference type="InterPro" id="IPR005811">
    <property type="entry name" value="SUCC_ACL_C"/>
</dbReference>
<keyword evidence="15" id="KW-0234">DNA repair</keyword>
<evidence type="ECO:0000256" key="15">
    <source>
        <dbReference type="ARBA" id="ARBA00023204"/>
    </source>
</evidence>
<evidence type="ECO:0000256" key="4">
    <source>
        <dbReference type="ARBA" id="ARBA00008711"/>
    </source>
</evidence>
<dbReference type="FunFam" id="3.40.50.261:FF:000001">
    <property type="entry name" value="Succinate--CoA ligase [ADP-forming] subunit beta"/>
    <property type="match status" value="1"/>
</dbReference>
<dbReference type="PROSITE" id="PS00374">
    <property type="entry name" value="MGMT"/>
    <property type="match status" value="1"/>
</dbReference>
<keyword evidence="24" id="KW-1185">Reference proteome</keyword>
<keyword evidence="19" id="KW-0496">Mitochondrion</keyword>
<dbReference type="GO" id="GO:0006281">
    <property type="term" value="P:DNA repair"/>
    <property type="evidence" value="ECO:0007669"/>
    <property type="project" value="UniProtKB-KW"/>
</dbReference>
<dbReference type="PROSITE" id="PS50975">
    <property type="entry name" value="ATP_GRASP"/>
    <property type="match status" value="1"/>
</dbReference>
<evidence type="ECO:0000313" key="23">
    <source>
        <dbReference type="EMBL" id="RCI14178.1"/>
    </source>
</evidence>
<comment type="similarity">
    <text evidence="19 20">Belongs to the succinate/malate CoA ligase beta subunit family.</text>
</comment>
<evidence type="ECO:0000256" key="9">
    <source>
        <dbReference type="ARBA" id="ARBA00022723"/>
    </source>
</evidence>
<dbReference type="Gene3D" id="3.30.470.20">
    <property type="entry name" value="ATP-grasp fold, B domain"/>
    <property type="match status" value="1"/>
</dbReference>
<dbReference type="GO" id="GO:0005524">
    <property type="term" value="F:ATP binding"/>
    <property type="evidence" value="ECO:0007669"/>
    <property type="project" value="UniProtKB-UniRule"/>
</dbReference>
<dbReference type="InterPro" id="IPR001497">
    <property type="entry name" value="MethylDNA_cys_MeTrfase_AS"/>
</dbReference>
<dbReference type="PANTHER" id="PTHR11815">
    <property type="entry name" value="SUCCINYL-COA SYNTHETASE BETA CHAIN"/>
    <property type="match status" value="1"/>
</dbReference>
<organism evidence="23 24">
    <name type="scientific">Ophiocordyceps polyrhachis-furcata BCC 54312</name>
    <dbReference type="NCBI Taxonomy" id="1330021"/>
    <lineage>
        <taxon>Eukaryota</taxon>
        <taxon>Fungi</taxon>
        <taxon>Dikarya</taxon>
        <taxon>Ascomycota</taxon>
        <taxon>Pezizomycotina</taxon>
        <taxon>Sordariomycetes</taxon>
        <taxon>Hypocreomycetidae</taxon>
        <taxon>Hypocreales</taxon>
        <taxon>Ophiocordycipitaceae</taxon>
        <taxon>Ophiocordyceps</taxon>
    </lineage>
</organism>
<keyword evidence="12 19" id="KW-0067">ATP-binding</keyword>
<dbReference type="GO" id="GO:0016226">
    <property type="term" value="P:iron-sulfur cluster assembly"/>
    <property type="evidence" value="ECO:0007669"/>
    <property type="project" value="InterPro"/>
</dbReference>
<dbReference type="Gene3D" id="3.40.50.261">
    <property type="entry name" value="Succinyl-CoA synthetase domains"/>
    <property type="match status" value="1"/>
</dbReference>
<dbReference type="Gene3D" id="1.10.10.10">
    <property type="entry name" value="Winged helix-like DNA-binding domain superfamily/Winged helix DNA-binding domain"/>
    <property type="match status" value="1"/>
</dbReference>
<evidence type="ECO:0000256" key="7">
    <source>
        <dbReference type="ARBA" id="ARBA00022603"/>
    </source>
</evidence>
<feature type="binding site" evidence="19">
    <location>
        <begin position="947"/>
        <end position="949"/>
    </location>
    <ligand>
        <name>substrate</name>
        <note>ligand shared with subunit alpha</note>
    </ligand>
</feature>
<dbReference type="NCBIfam" id="NF001913">
    <property type="entry name" value="PRK00696.1"/>
    <property type="match status" value="1"/>
</dbReference>
<gene>
    <name evidence="23" type="ORF">L249_6075</name>
</gene>
<evidence type="ECO:0000256" key="18">
    <source>
        <dbReference type="ARBA" id="ARBA00063570"/>
    </source>
</evidence>
<evidence type="ECO:0000256" key="13">
    <source>
        <dbReference type="ARBA" id="ARBA00022842"/>
    </source>
</evidence>
<comment type="caution">
    <text evidence="23">The sequence shown here is derived from an EMBL/GenBank/DDBJ whole genome shotgun (WGS) entry which is preliminary data.</text>
</comment>
<evidence type="ECO:0000259" key="22">
    <source>
        <dbReference type="PROSITE" id="PS50975"/>
    </source>
</evidence>
<name>A0A367LIC2_9HYPO</name>
<dbReference type="Pfam" id="PF01035">
    <property type="entry name" value="DNA_binding_1"/>
    <property type="match status" value="1"/>
</dbReference>
<feature type="compositionally biased region" description="Basic residues" evidence="21">
    <location>
        <begin position="134"/>
        <end position="144"/>
    </location>
</feature>
<evidence type="ECO:0000256" key="21">
    <source>
        <dbReference type="SAM" id="MobiDB-lite"/>
    </source>
</evidence>
<dbReference type="Gene3D" id="2.60.300.12">
    <property type="entry name" value="HesB-like domain"/>
    <property type="match status" value="1"/>
</dbReference>
<evidence type="ECO:0000256" key="11">
    <source>
        <dbReference type="ARBA" id="ARBA00022763"/>
    </source>
</evidence>
<sequence>MENSHRLINGTLLIVSRYGRPQLPPTPSEKPIHQRSSARRALHGPAMNLSPLVARAALRHSGRLLLTPRIAISTFHPYPLPANTPRTDDLPETPIAQPEPFPRTPETRPLPRSESERAAQVATPTSAAADQKPKAARPRTKLRPRKAAMRLTPAAVERLRILLDQPEPKLIKVGVRNRGCSGLAYHLEYVDKPGAFDESVEQDGVTVLIDSKALFSIIGSEMDWAEDKLNQRFVFKNPNIKEQCGCGESFMIKGNFARQQPEERHGIIALQVDLIRPEIGAMESFYNAALGIGLVANNWRWGTCRLARNWSGRWSKLFLFSTVHEQGDPMSSARDLASSGDGIFLFNRGDLARSALELVARVKISYEMARTRKRQDIILSEVSTATTSPNDTSLKDPLALIAGSNRSSFEKRVWTALCEIPSGCVTTYGLLSAHLGSSPRAVGNALRRNPFAPDVPCHRVVATGMTLGGFKGKWPRNGEGITLDEKRRLLKSEGIRFDEKGRVLGTAWMGWAELGSARGAFTCSYKTVRAVAGELNFPTANVGETRAQALWTKRSSASSILSFSPYLGLNLVLSHSNSLSPFIMFRLGHSRALAPALNASKLRFAPSTRIPGVAQQRRALSIHEYRSADLLRKYGVGVPKGSVAQSAEEAKAVAKSIGTEDMVIKAQVLAGGRGKGTFDNGLKGGVRVIYSPHEAEMFAQQMIGHKLVTKQTGAGGRLCNAVYICERKFARREFYLAILMDRTSQTPVIVSSSQGGMDIETVAKENPEAIVTTYVDINKGVTDDVARGIATKLGFSDQCVEDAKETIQKLYKIFVERDATQIEINPLSETSDHQVLCMDAKFGFDDNADFRQKEVFEWRDTSQEDADEVRAAKSGLNFIKLDGDIGCLVNGAGLAMATMDIIKLNGGQPANFLDVGGGATPSAIKEAFELITSDAKVTAIFVNIFGGIVRCDHIATGLIKTVETLNLKIPIIARLQGTNVEQAHKLINESGMKIFSIDDLQSAAEKAVQLSKMVKLARDMDVGVEFSLGI</sequence>
<dbReference type="OrthoDB" id="1552at2759"/>
<evidence type="ECO:0000256" key="2">
    <source>
        <dbReference type="ARBA" id="ARBA00005064"/>
    </source>
</evidence>
<dbReference type="InterPro" id="IPR036217">
    <property type="entry name" value="MethylDNA_cys_MeTrfase_DNAb"/>
</dbReference>
<keyword evidence="14" id="KW-0809">Transit peptide</keyword>
<evidence type="ECO:0000256" key="5">
    <source>
        <dbReference type="ARBA" id="ARBA00022532"/>
    </source>
</evidence>
<comment type="catalytic activity">
    <reaction evidence="19">
        <text>succinate + ATP + CoA = succinyl-CoA + ADP + phosphate</text>
        <dbReference type="Rhea" id="RHEA:17661"/>
        <dbReference type="ChEBI" id="CHEBI:30031"/>
        <dbReference type="ChEBI" id="CHEBI:30616"/>
        <dbReference type="ChEBI" id="CHEBI:43474"/>
        <dbReference type="ChEBI" id="CHEBI:57287"/>
        <dbReference type="ChEBI" id="CHEBI:57292"/>
        <dbReference type="ChEBI" id="CHEBI:456216"/>
        <dbReference type="EC" id="6.2.1.5"/>
    </reaction>
</comment>
<feature type="region of interest" description="Disordered" evidence="21">
    <location>
        <begin position="77"/>
        <end position="144"/>
    </location>
</feature>
<dbReference type="InterPro" id="IPR017866">
    <property type="entry name" value="Succ-CoA_synthase_bsu_CS"/>
</dbReference>
<proteinExistence type="inferred from homology"/>
<feature type="binding site" evidence="19">
    <location>
        <begin position="672"/>
        <end position="674"/>
    </location>
    <ligand>
        <name>ATP</name>
        <dbReference type="ChEBI" id="CHEBI:30616"/>
    </ligand>
</feature>
<dbReference type="STRING" id="1330021.A0A367LIC2"/>
<comment type="similarity">
    <text evidence="3">Belongs to the HesB/IscA family.</text>
</comment>
<feature type="binding site" evidence="19">
    <location>
        <position position="890"/>
    </location>
    <ligand>
        <name>substrate</name>
        <note>ligand shared with subunit alpha</note>
    </ligand>
</feature>
<comment type="function">
    <text evidence="19">Succinyl-CoA synthetase functions in the citric acid cycle (TCA), coupling the hydrolysis of succinyl-CoA to the synthesis of ATP and thus represents the only step of substrate-level phosphorylation in the TCA. The beta subunit provides nucleotide specificity of the enzyme and binds the substrate succinate, while the binding sites for coenzyme A and phosphate are found in the alpha subunit.</text>
</comment>
<comment type="function">
    <text evidence="17">Involved in the assembly of mitochondrial and cytoplasmic iron-sulfur proteins. Probably involved in the binding of an intermediate of Fe/S cluster assembly.</text>
</comment>
<keyword evidence="5 19" id="KW-0816">Tricarboxylic acid cycle</keyword>
<dbReference type="CDD" id="cd06445">
    <property type="entry name" value="ATase"/>
    <property type="match status" value="1"/>
</dbReference>
<feature type="binding site" evidence="19">
    <location>
        <position position="825"/>
    </location>
    <ligand>
        <name>Mg(2+)</name>
        <dbReference type="ChEBI" id="CHEBI:18420"/>
    </ligand>
</feature>
<dbReference type="GO" id="GO:0051536">
    <property type="term" value="F:iron-sulfur cluster binding"/>
    <property type="evidence" value="ECO:0007669"/>
    <property type="project" value="InterPro"/>
</dbReference>
<comment type="catalytic activity">
    <reaction evidence="1">
        <text>a 4-O-methyl-thymidine in DNA + L-cysteinyl-[protein] = a thymidine in DNA + S-methyl-L-cysteinyl-[protein]</text>
        <dbReference type="Rhea" id="RHEA:53428"/>
        <dbReference type="Rhea" id="RHEA-COMP:10131"/>
        <dbReference type="Rhea" id="RHEA-COMP:10132"/>
        <dbReference type="Rhea" id="RHEA-COMP:13555"/>
        <dbReference type="Rhea" id="RHEA-COMP:13556"/>
        <dbReference type="ChEBI" id="CHEBI:29950"/>
        <dbReference type="ChEBI" id="CHEBI:82612"/>
        <dbReference type="ChEBI" id="CHEBI:137386"/>
        <dbReference type="ChEBI" id="CHEBI:137387"/>
        <dbReference type="EC" id="2.1.1.63"/>
    </reaction>
</comment>
<keyword evidence="11" id="KW-0227">DNA damage</keyword>
<evidence type="ECO:0000256" key="16">
    <source>
        <dbReference type="ARBA" id="ARBA00049348"/>
    </source>
</evidence>
<dbReference type="SUPFAM" id="SSF89360">
    <property type="entry name" value="HesB-like domain"/>
    <property type="match status" value="1"/>
</dbReference>
<evidence type="ECO:0000256" key="17">
    <source>
        <dbReference type="ARBA" id="ARBA00054873"/>
    </source>
</evidence>
<dbReference type="GO" id="GO:0006099">
    <property type="term" value="P:tricarboxylic acid cycle"/>
    <property type="evidence" value="ECO:0007669"/>
    <property type="project" value="UniProtKB-UniRule"/>
</dbReference>
<dbReference type="GO" id="GO:0032259">
    <property type="term" value="P:methylation"/>
    <property type="evidence" value="ECO:0007669"/>
    <property type="project" value="UniProtKB-KW"/>
</dbReference>
<dbReference type="InterPro" id="IPR036388">
    <property type="entry name" value="WH-like_DNA-bd_sf"/>
</dbReference>
<feature type="binding site" evidence="19">
    <location>
        <position position="665"/>
    </location>
    <ligand>
        <name>ATP</name>
        <dbReference type="ChEBI" id="CHEBI:30616"/>
    </ligand>
</feature>
<comment type="subunit">
    <text evidence="18">Heterodimer of an alpha and a beta subunit. The beta subunit determines specificity for GTP.</text>
</comment>
<dbReference type="AlphaFoldDB" id="A0A367LIC2"/>
<dbReference type="GO" id="GO:0003908">
    <property type="term" value="F:methylated-DNA-[protein]-cysteine S-methyltransferase activity"/>
    <property type="evidence" value="ECO:0007669"/>
    <property type="project" value="UniProtKB-EC"/>
</dbReference>
<dbReference type="PANTHER" id="PTHR11815:SF1">
    <property type="entry name" value="SUCCINATE--COA LIGASE [ADP-FORMING] SUBUNIT BETA, MITOCHONDRIAL"/>
    <property type="match status" value="1"/>
</dbReference>
<keyword evidence="7" id="KW-0489">Methyltransferase</keyword>
<dbReference type="Pfam" id="PF00549">
    <property type="entry name" value="Ligase_CoA"/>
    <property type="match status" value="1"/>
</dbReference>
<keyword evidence="8" id="KW-0808">Transferase</keyword>
<dbReference type="Proteomes" id="UP000253664">
    <property type="component" value="Unassembled WGS sequence"/>
</dbReference>
<feature type="compositionally biased region" description="Basic and acidic residues" evidence="21">
    <location>
        <begin position="105"/>
        <end position="117"/>
    </location>
</feature>
<dbReference type="NCBIfam" id="TIGR00589">
    <property type="entry name" value="ogt"/>
    <property type="match status" value="1"/>
</dbReference>
<comment type="pathway">
    <text evidence="2 19">Carbohydrate metabolism; tricarboxylic acid cycle; succinate from succinyl-CoA (ligase route): step 1/1.</text>
</comment>
<dbReference type="InterPro" id="IPR035903">
    <property type="entry name" value="HesB-like_dom_sf"/>
</dbReference>
<dbReference type="FunFam" id="3.30.1490.20:FF:000004">
    <property type="entry name" value="Succinate--CoA ligase [ADP-forming] subunit beta, mitochondrial"/>
    <property type="match status" value="1"/>
</dbReference>
<dbReference type="EC" id="6.2.1.5" evidence="19"/>
<dbReference type="InterPro" id="IPR017870">
    <property type="entry name" value="FeS_cluster_insertion_CS"/>
</dbReference>
<feature type="compositionally biased region" description="Low complexity" evidence="21">
    <location>
        <begin position="118"/>
        <end position="129"/>
    </location>
</feature>
<dbReference type="GO" id="GO:0004775">
    <property type="term" value="F:succinate-CoA ligase (ADP-forming) activity"/>
    <property type="evidence" value="ECO:0007669"/>
    <property type="project" value="UniProtKB-UniRule"/>
</dbReference>
<evidence type="ECO:0000256" key="12">
    <source>
        <dbReference type="ARBA" id="ARBA00022840"/>
    </source>
</evidence>
<keyword evidence="9 19" id="KW-0479">Metal-binding</keyword>
<dbReference type="PROSITE" id="PS01152">
    <property type="entry name" value="HESB"/>
    <property type="match status" value="1"/>
</dbReference>
<dbReference type="NCBIfam" id="TIGR00049">
    <property type="entry name" value="iron-sulfur cluster assembly accessory protein"/>
    <property type="match status" value="1"/>
</dbReference>